<dbReference type="Proteomes" id="UP000095651">
    <property type="component" value="Unassembled WGS sequence"/>
</dbReference>
<evidence type="ECO:0000256" key="7">
    <source>
        <dbReference type="SAM" id="Phobius"/>
    </source>
</evidence>
<dbReference type="GO" id="GO:0015109">
    <property type="term" value="F:chromate transmembrane transporter activity"/>
    <property type="evidence" value="ECO:0007669"/>
    <property type="project" value="InterPro"/>
</dbReference>
<dbReference type="InterPro" id="IPR003370">
    <property type="entry name" value="Chromate_transpt"/>
</dbReference>
<evidence type="ECO:0000313" key="11">
    <source>
        <dbReference type="Proteomes" id="UP000261257"/>
    </source>
</evidence>
<dbReference type="GO" id="GO:0005886">
    <property type="term" value="C:plasma membrane"/>
    <property type="evidence" value="ECO:0007669"/>
    <property type="project" value="UniProtKB-SubCell"/>
</dbReference>
<feature type="transmembrane region" description="Helical" evidence="7">
    <location>
        <begin position="7"/>
        <end position="32"/>
    </location>
</feature>
<accession>A0A173ZVF2</accession>
<dbReference type="Pfam" id="PF02417">
    <property type="entry name" value="Chromate_transp"/>
    <property type="match status" value="1"/>
</dbReference>
<evidence type="ECO:0000256" key="6">
    <source>
        <dbReference type="ARBA" id="ARBA00023136"/>
    </source>
</evidence>
<sequence>MKREKGILLKLFISMISLGTFTFGGGYVIVTLMKKKFADEYHWIDEKEMLDLIAIAQSAPGAIAVNGSIVVGYKLAGIPGMLVSILGTILPPFVILSLVSMFYIAFRDNVWVHSMLTGMQAGVAAVIIAVVIEMGHGILVEKNRVSVLIMVAAFILTFFLNINVVYVVIGCIVFGAVRTWRAMKKGAVQ</sequence>
<organism evidence="8 10">
    <name type="scientific">Hungatella hathewayi</name>
    <dbReference type="NCBI Taxonomy" id="154046"/>
    <lineage>
        <taxon>Bacteria</taxon>
        <taxon>Bacillati</taxon>
        <taxon>Bacillota</taxon>
        <taxon>Clostridia</taxon>
        <taxon>Lachnospirales</taxon>
        <taxon>Lachnospiraceae</taxon>
        <taxon>Hungatella</taxon>
    </lineage>
</organism>
<gene>
    <name evidence="9" type="ORF">DXC39_07220</name>
    <name evidence="8" type="ORF">ERS852407_01105</name>
</gene>
<dbReference type="Proteomes" id="UP000261257">
    <property type="component" value="Unassembled WGS sequence"/>
</dbReference>
<evidence type="ECO:0000313" key="10">
    <source>
        <dbReference type="Proteomes" id="UP000095651"/>
    </source>
</evidence>
<dbReference type="EMBL" id="QSSQ01000003">
    <property type="protein sequence ID" value="RGM07496.1"/>
    <property type="molecule type" value="Genomic_DNA"/>
</dbReference>
<dbReference type="PANTHER" id="PTHR43663">
    <property type="entry name" value="CHROMATE TRANSPORT PROTEIN-RELATED"/>
    <property type="match status" value="1"/>
</dbReference>
<proteinExistence type="inferred from homology"/>
<comment type="similarity">
    <text evidence="2">Belongs to the chromate ion transporter (CHR) (TC 2.A.51) family.</text>
</comment>
<evidence type="ECO:0000256" key="2">
    <source>
        <dbReference type="ARBA" id="ARBA00005262"/>
    </source>
</evidence>
<dbReference type="AlphaFoldDB" id="A0A173ZVF2"/>
<keyword evidence="4 7" id="KW-0812">Transmembrane</keyword>
<reference evidence="9 11" key="2">
    <citation type="submission" date="2018-08" db="EMBL/GenBank/DDBJ databases">
        <title>A genome reference for cultivated species of the human gut microbiota.</title>
        <authorList>
            <person name="Zou Y."/>
            <person name="Xue W."/>
            <person name="Luo G."/>
        </authorList>
    </citation>
    <scope>NUCLEOTIDE SEQUENCE [LARGE SCALE GENOMIC DNA]</scope>
    <source>
        <strain evidence="9 11">TF05-11AC</strain>
    </source>
</reference>
<evidence type="ECO:0000256" key="1">
    <source>
        <dbReference type="ARBA" id="ARBA00004651"/>
    </source>
</evidence>
<feature type="transmembrane region" description="Helical" evidence="7">
    <location>
        <begin position="147"/>
        <end position="177"/>
    </location>
</feature>
<comment type="subcellular location">
    <subcellularLocation>
        <location evidence="1">Cell membrane</location>
        <topology evidence="1">Multi-pass membrane protein</topology>
    </subcellularLocation>
</comment>
<evidence type="ECO:0000256" key="3">
    <source>
        <dbReference type="ARBA" id="ARBA00022475"/>
    </source>
</evidence>
<dbReference type="RefSeq" id="WP_055653358.1">
    <property type="nucleotide sequence ID" value="NZ_CABIXC010000002.1"/>
</dbReference>
<name>A0A173ZVF2_9FIRM</name>
<protein>
    <submittedName>
        <fullName evidence="8">Chromate transport protein ChrA</fullName>
    </submittedName>
    <submittedName>
        <fullName evidence="9">Chromate transporter</fullName>
    </submittedName>
</protein>
<keyword evidence="5 7" id="KW-1133">Transmembrane helix</keyword>
<keyword evidence="6 7" id="KW-0472">Membrane</keyword>
<dbReference type="InterPro" id="IPR052518">
    <property type="entry name" value="CHR_Transporter"/>
</dbReference>
<evidence type="ECO:0000256" key="5">
    <source>
        <dbReference type="ARBA" id="ARBA00022989"/>
    </source>
</evidence>
<evidence type="ECO:0000256" key="4">
    <source>
        <dbReference type="ARBA" id="ARBA00022692"/>
    </source>
</evidence>
<reference evidence="8 10" key="1">
    <citation type="submission" date="2015-09" db="EMBL/GenBank/DDBJ databases">
        <authorList>
            <consortium name="Pathogen Informatics"/>
        </authorList>
    </citation>
    <scope>NUCLEOTIDE SEQUENCE [LARGE SCALE GENOMIC DNA]</scope>
    <source>
        <strain evidence="8 10">2789STDY5608850</strain>
    </source>
</reference>
<feature type="transmembrane region" description="Helical" evidence="7">
    <location>
        <begin position="85"/>
        <end position="106"/>
    </location>
</feature>
<dbReference type="PANTHER" id="PTHR43663:SF1">
    <property type="entry name" value="CHROMATE TRANSPORTER"/>
    <property type="match status" value="1"/>
</dbReference>
<evidence type="ECO:0000313" key="8">
    <source>
        <dbReference type="EMBL" id="CUN79205.1"/>
    </source>
</evidence>
<evidence type="ECO:0000313" key="9">
    <source>
        <dbReference type="EMBL" id="RGM07496.1"/>
    </source>
</evidence>
<dbReference type="EMBL" id="CYZE01000002">
    <property type="protein sequence ID" value="CUN79205.1"/>
    <property type="molecule type" value="Genomic_DNA"/>
</dbReference>
<keyword evidence="3" id="KW-1003">Cell membrane</keyword>
<feature type="transmembrane region" description="Helical" evidence="7">
    <location>
        <begin position="118"/>
        <end position="140"/>
    </location>
</feature>